<evidence type="ECO:0000313" key="2">
    <source>
        <dbReference type="EMBL" id="CAE7520331.1"/>
    </source>
</evidence>
<dbReference type="OrthoDB" id="430294at2759"/>
<feature type="region of interest" description="Disordered" evidence="1">
    <location>
        <begin position="131"/>
        <end position="159"/>
    </location>
</feature>
<feature type="region of interest" description="Disordered" evidence="1">
    <location>
        <begin position="27"/>
        <end position="71"/>
    </location>
</feature>
<sequence length="787" mass="86265">MRGWQLLRAAVGRNSLPAQTRILRSFAGSSERPRRNRRRASRGADVWGEEDEDKQSKNFRQLRSRASESDFAKDAKEAREALRWHRKEVHVGEEVKGALVEASIESPPSRWWDSWDAEWDEGWDWEEKWQSTRPDGMPAGPSEIVSGKDDPRRPRGPLWPSLDADGYQPVATLNHSQLVAAIVAARNGHADELQWQALCRRAELVAMSMTPAELLAVARCVAERQSGQLRLLWKIAMFVVEHLGSFTVQDLACLANVYSSIDSVHHGMLNVVALILASSDDERNLDHVLAVDILASFARAQYPLPLLLQEARKALLTDTANLTPRLALSALQSLSTLEALDGELLAALLDRALLDSGPQQSVQQAFATAAWAWQVRTLLEKVDESHLPDMPETEEKDREVPSTAGREALERITEVLSESLQSCDLRRLRLIQADDGPLCLLVSSGKPSQMPSKFLLASALLLTHRKEPDGRYGSLAIELVAAAAGSAPQLAAWSTEQQVQWLRVAVEAAEAAPTASKAELVLPLLQAIPGHASYLLIPEAACLASLLPRVLAHYPSSVAAVAAVTEASSALAEAVCPELFRLRVHEARQVLHAYCTLLAELELADQAHAQALLPHASTLFQKILDGFPAKLKSESVFHRRGSGGQPSPRELAAWCALLSDVDLVHPLGVKVPERIWELLAAECQEALTAAGLGQESLDEESGAAIAEQMLQAFVRKQGEYGWDIANSETPLGVMAEAVQVLWRRAVARDGELEDPMHEPAAIPGEDAVRLRRLMAQQGLDLPEEVLI</sequence>
<evidence type="ECO:0000313" key="3">
    <source>
        <dbReference type="Proteomes" id="UP000604046"/>
    </source>
</evidence>
<dbReference type="EMBL" id="CAJNDS010002545">
    <property type="protein sequence ID" value="CAE7520331.1"/>
    <property type="molecule type" value="Genomic_DNA"/>
</dbReference>
<accession>A0A812TC50</accession>
<feature type="region of interest" description="Disordered" evidence="1">
    <location>
        <begin position="384"/>
        <end position="404"/>
    </location>
</feature>
<organism evidence="2 3">
    <name type="scientific">Symbiodinium natans</name>
    <dbReference type="NCBI Taxonomy" id="878477"/>
    <lineage>
        <taxon>Eukaryota</taxon>
        <taxon>Sar</taxon>
        <taxon>Alveolata</taxon>
        <taxon>Dinophyceae</taxon>
        <taxon>Suessiales</taxon>
        <taxon>Symbiodiniaceae</taxon>
        <taxon>Symbiodinium</taxon>
    </lineage>
</organism>
<evidence type="ECO:0000256" key="1">
    <source>
        <dbReference type="SAM" id="MobiDB-lite"/>
    </source>
</evidence>
<comment type="caution">
    <text evidence="2">The sequence shown here is derived from an EMBL/GenBank/DDBJ whole genome shotgun (WGS) entry which is preliminary data.</text>
</comment>
<proteinExistence type="predicted"/>
<gene>
    <name evidence="2" type="ORF">SNAT2548_LOCUS29120</name>
</gene>
<protein>
    <submittedName>
        <fullName evidence="2">Uncharacterized protein</fullName>
    </submittedName>
</protein>
<dbReference type="AlphaFoldDB" id="A0A812TC50"/>
<reference evidence="2" key="1">
    <citation type="submission" date="2021-02" db="EMBL/GenBank/DDBJ databases">
        <authorList>
            <person name="Dougan E. K."/>
            <person name="Rhodes N."/>
            <person name="Thang M."/>
            <person name="Chan C."/>
        </authorList>
    </citation>
    <scope>NUCLEOTIDE SEQUENCE</scope>
</reference>
<feature type="compositionally biased region" description="Basic and acidic residues" evidence="1">
    <location>
        <begin position="384"/>
        <end position="400"/>
    </location>
</feature>
<keyword evidence="3" id="KW-1185">Reference proteome</keyword>
<name>A0A812TC50_9DINO</name>
<dbReference type="Proteomes" id="UP000604046">
    <property type="component" value="Unassembled WGS sequence"/>
</dbReference>